<name>A0ABQ2DDL4_9DEIO</name>
<evidence type="ECO:0000313" key="5">
    <source>
        <dbReference type="EMBL" id="GGJ54419.1"/>
    </source>
</evidence>
<reference evidence="6" key="1">
    <citation type="journal article" date="2019" name="Int. J. Syst. Evol. Microbiol.">
        <title>The Global Catalogue of Microorganisms (GCM) 10K type strain sequencing project: providing services to taxonomists for standard genome sequencing and annotation.</title>
        <authorList>
            <consortium name="The Broad Institute Genomics Platform"/>
            <consortium name="The Broad Institute Genome Sequencing Center for Infectious Disease"/>
            <person name="Wu L."/>
            <person name="Ma J."/>
        </authorList>
    </citation>
    <scope>NUCLEOTIDE SEQUENCE [LARGE SCALE GENOMIC DNA]</scope>
    <source>
        <strain evidence="6">JCM 14370</strain>
    </source>
</reference>
<feature type="chain" id="PRO_5047006842" evidence="4">
    <location>
        <begin position="29"/>
        <end position="429"/>
    </location>
</feature>
<evidence type="ECO:0000256" key="1">
    <source>
        <dbReference type="ARBA" id="ARBA00008520"/>
    </source>
</evidence>
<accession>A0ABQ2DDL4</accession>
<comment type="similarity">
    <text evidence="1">Belongs to the bacterial solute-binding protein 1 family.</text>
</comment>
<dbReference type="SUPFAM" id="SSF53850">
    <property type="entry name" value="Periplasmic binding protein-like II"/>
    <property type="match status" value="1"/>
</dbReference>
<keyword evidence="3 4" id="KW-0732">Signal</keyword>
<dbReference type="InterPro" id="IPR006059">
    <property type="entry name" value="SBP"/>
</dbReference>
<evidence type="ECO:0000313" key="6">
    <source>
        <dbReference type="Proteomes" id="UP000632222"/>
    </source>
</evidence>
<proteinExistence type="inferred from homology"/>
<feature type="signal peptide" evidence="4">
    <location>
        <begin position="1"/>
        <end position="28"/>
    </location>
</feature>
<keyword evidence="6" id="KW-1185">Reference proteome</keyword>
<gene>
    <name evidence="5" type="ORF">GCM10008938_45660</name>
</gene>
<dbReference type="Pfam" id="PF01547">
    <property type="entry name" value="SBP_bac_1"/>
    <property type="match status" value="1"/>
</dbReference>
<evidence type="ECO:0000256" key="4">
    <source>
        <dbReference type="SAM" id="SignalP"/>
    </source>
</evidence>
<protein>
    <submittedName>
        <fullName evidence="5">ABC transporter-binding protein</fullName>
    </submittedName>
</protein>
<dbReference type="RefSeq" id="WP_229684928.1">
    <property type="nucleotide sequence ID" value="NZ_BMOD01000030.1"/>
</dbReference>
<dbReference type="CDD" id="cd14750">
    <property type="entry name" value="PBP2_TMBP"/>
    <property type="match status" value="1"/>
</dbReference>
<dbReference type="PANTHER" id="PTHR30061">
    <property type="entry name" value="MALTOSE-BINDING PERIPLASMIC PROTEIN"/>
    <property type="match status" value="1"/>
</dbReference>
<evidence type="ECO:0000256" key="2">
    <source>
        <dbReference type="ARBA" id="ARBA00022448"/>
    </source>
</evidence>
<keyword evidence="2" id="KW-0813">Transport</keyword>
<evidence type="ECO:0000256" key="3">
    <source>
        <dbReference type="ARBA" id="ARBA00022729"/>
    </source>
</evidence>
<organism evidence="5 6">
    <name type="scientific">Deinococcus roseus</name>
    <dbReference type="NCBI Taxonomy" id="392414"/>
    <lineage>
        <taxon>Bacteria</taxon>
        <taxon>Thermotogati</taxon>
        <taxon>Deinococcota</taxon>
        <taxon>Deinococci</taxon>
        <taxon>Deinococcales</taxon>
        <taxon>Deinococcaceae</taxon>
        <taxon>Deinococcus</taxon>
    </lineage>
</organism>
<dbReference type="Gene3D" id="3.40.190.10">
    <property type="entry name" value="Periplasmic binding protein-like II"/>
    <property type="match status" value="2"/>
</dbReference>
<sequence>MSNKMQKRSSQALVWLLTAALAGSAAHAAGVTLTIACDGSGAGFEQCKSGANVWAKKTGNTVKVFESPQLSNDRLGLTQQQMAARSDTIDVYMIDVVWPGILSQHFVDLKGKVPQSTLNQYFPAMIQANTVGGKLVAIPWFTDAGLLFYRKDLLEKYGYKTPPKSYEELARMAQKVQAGERKTNKNFQGFVFQGKDYEGLTCDALEWIYAYKGGTIIDDEGNITINNTNAARALTQAASWVKKIAPEGVTTYAEEDARGVFQSGNALFMRNWPYAWSNAQNPDSLIKGKVGVAPMPKGGAAGQQSATLGGWGLAVSSYSKNQAAAIDLVLYLTGAEEQKERALNIGANPTLKALYTDKDILKANPFVGSLYDVFMNAVPRPSAPTGLKYNQVSQAFSGAVHDVLTGKQKAPAALKQLEADLNRIKGRGW</sequence>
<dbReference type="PANTHER" id="PTHR30061:SF50">
    <property type="entry name" value="MALTOSE_MALTODEXTRIN-BINDING PERIPLASMIC PROTEIN"/>
    <property type="match status" value="1"/>
</dbReference>
<dbReference type="EMBL" id="BMOD01000030">
    <property type="protein sequence ID" value="GGJ54419.1"/>
    <property type="molecule type" value="Genomic_DNA"/>
</dbReference>
<dbReference type="Proteomes" id="UP000632222">
    <property type="component" value="Unassembled WGS sequence"/>
</dbReference>
<comment type="caution">
    <text evidence="5">The sequence shown here is derived from an EMBL/GenBank/DDBJ whole genome shotgun (WGS) entry which is preliminary data.</text>
</comment>